<dbReference type="InterPro" id="IPR000361">
    <property type="entry name" value="ATAP_core_dom"/>
</dbReference>
<reference evidence="4" key="1">
    <citation type="submission" date="2023-04" db="EMBL/GenBank/DDBJ databases">
        <title>Candida boidinii NBRC 10035.</title>
        <authorList>
            <person name="Ichikawa N."/>
            <person name="Sato H."/>
            <person name="Tonouchi N."/>
        </authorList>
    </citation>
    <scope>NUCLEOTIDE SEQUENCE</scope>
    <source>
        <strain evidence="4">NBRC 10035</strain>
    </source>
</reference>
<dbReference type="Gene3D" id="2.60.300.12">
    <property type="entry name" value="HesB-like domain"/>
    <property type="match status" value="1"/>
</dbReference>
<evidence type="ECO:0000256" key="1">
    <source>
        <dbReference type="ARBA" id="ARBA00006718"/>
    </source>
</evidence>
<dbReference type="Pfam" id="PF01521">
    <property type="entry name" value="Fe-S_biosyn"/>
    <property type="match status" value="1"/>
</dbReference>
<dbReference type="PANTHER" id="PTHR43011">
    <property type="entry name" value="IRON-SULFUR CLUSTER ASSEMBLY 2 HOMOLOG, MITOCHONDRIAL"/>
    <property type="match status" value="1"/>
</dbReference>
<evidence type="ECO:0000313" key="5">
    <source>
        <dbReference type="Proteomes" id="UP001165120"/>
    </source>
</evidence>
<dbReference type="GO" id="GO:0005739">
    <property type="term" value="C:mitochondrion"/>
    <property type="evidence" value="ECO:0007669"/>
    <property type="project" value="TreeGrafter"/>
</dbReference>
<sequence length="219" mass="24210">MLRCTRAALKGFPKGLTNRSPIFASTYYTTISRVPQRQIHSTRTVYNSRTSTDTSNAVSTPPSEPILKKSTLGSPLDDFNKTKVQNQQYSDNNNLPLFLAITARAADKLNSIAKDENNPGVALRIKVESGGCHGFQYNLNLSDMKEYKPDEGDSVFTRDGANILIDKMSLEILRDSKIDYATEMIGSQFKVVDSPYTTSSCGCGSSFDFDFDKLSETSN</sequence>
<proteinExistence type="inferred from homology"/>
<accession>A0A9W6T1B9</accession>
<comment type="similarity">
    <text evidence="1">Belongs to the HesB/IscA family.</text>
</comment>
<dbReference type="GO" id="GO:0051537">
    <property type="term" value="F:2 iron, 2 sulfur cluster binding"/>
    <property type="evidence" value="ECO:0007669"/>
    <property type="project" value="TreeGrafter"/>
</dbReference>
<dbReference type="AlphaFoldDB" id="A0A9W6T1B9"/>
<evidence type="ECO:0000256" key="2">
    <source>
        <dbReference type="SAM" id="MobiDB-lite"/>
    </source>
</evidence>
<feature type="domain" description="Core" evidence="3">
    <location>
        <begin position="99"/>
        <end position="204"/>
    </location>
</feature>
<feature type="region of interest" description="Disordered" evidence="2">
    <location>
        <begin position="43"/>
        <end position="65"/>
    </location>
</feature>
<organism evidence="4 5">
    <name type="scientific">Candida boidinii</name>
    <name type="common">Yeast</name>
    <dbReference type="NCBI Taxonomy" id="5477"/>
    <lineage>
        <taxon>Eukaryota</taxon>
        <taxon>Fungi</taxon>
        <taxon>Dikarya</taxon>
        <taxon>Ascomycota</taxon>
        <taxon>Saccharomycotina</taxon>
        <taxon>Pichiomycetes</taxon>
        <taxon>Pichiales</taxon>
        <taxon>Pichiaceae</taxon>
        <taxon>Ogataea</taxon>
        <taxon>Ogataea/Candida clade</taxon>
    </lineage>
</organism>
<evidence type="ECO:0000259" key="3">
    <source>
        <dbReference type="Pfam" id="PF01521"/>
    </source>
</evidence>
<dbReference type="GO" id="GO:0016226">
    <property type="term" value="P:iron-sulfur cluster assembly"/>
    <property type="evidence" value="ECO:0007669"/>
    <property type="project" value="InterPro"/>
</dbReference>
<protein>
    <submittedName>
        <fullName evidence="4">Unnamed protein product</fullName>
    </submittedName>
</protein>
<dbReference type="PANTHER" id="PTHR43011:SF1">
    <property type="entry name" value="IRON-SULFUR CLUSTER ASSEMBLY 2 HOMOLOG, MITOCHONDRIAL"/>
    <property type="match status" value="1"/>
</dbReference>
<comment type="caution">
    <text evidence="4">The sequence shown here is derived from an EMBL/GenBank/DDBJ whole genome shotgun (WGS) entry which is preliminary data.</text>
</comment>
<keyword evidence="5" id="KW-1185">Reference proteome</keyword>
<gene>
    <name evidence="4" type="ORF">Cboi02_000308500</name>
</gene>
<dbReference type="GO" id="GO:0051539">
    <property type="term" value="F:4 iron, 4 sulfur cluster binding"/>
    <property type="evidence" value="ECO:0007669"/>
    <property type="project" value="TreeGrafter"/>
</dbReference>
<dbReference type="GO" id="GO:0005506">
    <property type="term" value="F:iron ion binding"/>
    <property type="evidence" value="ECO:0007669"/>
    <property type="project" value="TreeGrafter"/>
</dbReference>
<name>A0A9W6T1B9_CANBO</name>
<evidence type="ECO:0000313" key="4">
    <source>
        <dbReference type="EMBL" id="GME71109.1"/>
    </source>
</evidence>
<dbReference type="InterPro" id="IPR035903">
    <property type="entry name" value="HesB-like_dom_sf"/>
</dbReference>
<dbReference type="InterPro" id="IPR016092">
    <property type="entry name" value="ATAP"/>
</dbReference>
<dbReference type="Proteomes" id="UP001165120">
    <property type="component" value="Unassembled WGS sequence"/>
</dbReference>
<feature type="compositionally biased region" description="Polar residues" evidence="2">
    <location>
        <begin position="43"/>
        <end position="61"/>
    </location>
</feature>
<dbReference type="EMBL" id="BSXN01001011">
    <property type="protein sequence ID" value="GME71109.1"/>
    <property type="molecule type" value="Genomic_DNA"/>
</dbReference>
<dbReference type="NCBIfam" id="TIGR00049">
    <property type="entry name" value="iron-sulfur cluster assembly accessory protein"/>
    <property type="match status" value="1"/>
</dbReference>
<dbReference type="SUPFAM" id="SSF89360">
    <property type="entry name" value="HesB-like domain"/>
    <property type="match status" value="1"/>
</dbReference>